<keyword evidence="2" id="KW-1185">Reference proteome</keyword>
<proteinExistence type="predicted"/>
<organism evidence="1 2">
    <name type="scientific">Clostridium uliginosum</name>
    <dbReference type="NCBI Taxonomy" id="119641"/>
    <lineage>
        <taxon>Bacteria</taxon>
        <taxon>Bacillati</taxon>
        <taxon>Bacillota</taxon>
        <taxon>Clostridia</taxon>
        <taxon>Eubacteriales</taxon>
        <taxon>Clostridiaceae</taxon>
        <taxon>Clostridium</taxon>
    </lineage>
</organism>
<evidence type="ECO:0000313" key="1">
    <source>
        <dbReference type="EMBL" id="SFD32116.1"/>
    </source>
</evidence>
<name>A0A1I1RCL5_9CLOT</name>
<sequence length="312" mass="36697">MYIVSKKDEVYLYVKYENNIYKFLKLVQEDDGSFYIVFLYNKKPKHCIKYRLKLNEKDGLSCEKEAINEKESIRFELKRISYHTTGRVNYHGMTHNSTYFEPLVNVQNINTFFMISIPQITQLQLVEEQNKTNCSIVDLSKIQNERLNIYFSIFPYEFDGLGSINNLVTAITYDKFYSFVVTLEIDRLSINLEKRIEKNAFLYGASECGLYESQVLGKNEAYIKFQQKLYSTKELILFAPNNAGIFRIVFCVEMRVPPRVNIEFFNDNYQIEIISVDTAKLRFKILDTKSNSYLKDAENVKIKSISLDSEIY</sequence>
<dbReference type="EMBL" id="FOMG01000032">
    <property type="protein sequence ID" value="SFD32116.1"/>
    <property type="molecule type" value="Genomic_DNA"/>
</dbReference>
<gene>
    <name evidence="1" type="ORF">SAMN05421842_13218</name>
</gene>
<reference evidence="1 2" key="1">
    <citation type="submission" date="2016-10" db="EMBL/GenBank/DDBJ databases">
        <authorList>
            <person name="de Groot N.N."/>
        </authorList>
    </citation>
    <scope>NUCLEOTIDE SEQUENCE [LARGE SCALE GENOMIC DNA]</scope>
    <source>
        <strain evidence="1 2">DSM 12992</strain>
    </source>
</reference>
<dbReference type="Proteomes" id="UP000199263">
    <property type="component" value="Unassembled WGS sequence"/>
</dbReference>
<accession>A0A1I1RCL5</accession>
<dbReference type="AlphaFoldDB" id="A0A1I1RCL5"/>
<protein>
    <submittedName>
        <fullName evidence="1">Uncharacterized protein</fullName>
    </submittedName>
</protein>
<evidence type="ECO:0000313" key="2">
    <source>
        <dbReference type="Proteomes" id="UP000199263"/>
    </source>
</evidence>